<keyword evidence="2" id="KW-0460">Magnesium</keyword>
<dbReference type="Pfam" id="PF00702">
    <property type="entry name" value="Hydrolase"/>
    <property type="match status" value="1"/>
</dbReference>
<evidence type="ECO:0000313" key="4">
    <source>
        <dbReference type="Proteomes" id="UP000198935"/>
    </source>
</evidence>
<keyword evidence="4" id="KW-1185">Reference proteome</keyword>
<dbReference type="InterPro" id="IPR023214">
    <property type="entry name" value="HAD_sf"/>
</dbReference>
<evidence type="ECO:0000313" key="3">
    <source>
        <dbReference type="EMBL" id="SDY94163.1"/>
    </source>
</evidence>
<accession>A0A1H3NZN9</accession>
<dbReference type="OrthoDB" id="2081981at2"/>
<dbReference type="InterPro" id="IPR036412">
    <property type="entry name" value="HAD-like_sf"/>
</dbReference>
<organism evidence="3 4">
    <name type="scientific">Evansella caseinilytica</name>
    <dbReference type="NCBI Taxonomy" id="1503961"/>
    <lineage>
        <taxon>Bacteria</taxon>
        <taxon>Bacillati</taxon>
        <taxon>Bacillota</taxon>
        <taxon>Bacilli</taxon>
        <taxon>Bacillales</taxon>
        <taxon>Bacillaceae</taxon>
        <taxon>Evansella</taxon>
    </lineage>
</organism>
<gene>
    <name evidence="3" type="ORF">SAMN05421736_104268</name>
</gene>
<protein>
    <submittedName>
        <fullName evidence="3">Putative hydrolase of the HAD superfamily</fullName>
    </submittedName>
</protein>
<dbReference type="AlphaFoldDB" id="A0A1H3NZN9"/>
<dbReference type="InterPro" id="IPR051400">
    <property type="entry name" value="HAD-like_hydrolase"/>
</dbReference>
<dbReference type="EMBL" id="FNPI01000004">
    <property type="protein sequence ID" value="SDY94163.1"/>
    <property type="molecule type" value="Genomic_DNA"/>
</dbReference>
<sequence length="278" mass="32155">MKKLFQESKVIIFDLDGTLYEDTDHFSYYADELMRELDESKHHEFAEEYRKIINGDHIVSIGKVYDVVKDYVLSVNSAAKVQQVWTWDGKPVDPSEWQTIYPHPLTFDFDAIIAIGDGWWLPNVCAKHFGAVDTYSAYNRTKEFMVTPQFQLTKIPRLREALLHLKTKKEVVLLTNSQADDVQRLLHTLDLRGMFHRVVTEAKKPQHTLNHFSQLLKAYNIEAAEALSIGDNYLNEIAPALHIGMKTIFIDFYSRPYPEYQGVKVQSIAETIDAMLRV</sequence>
<dbReference type="PANTHER" id="PTHR46470:SF4">
    <property type="entry name" value="5-AMINO-6-(5-PHOSPHO-D-RIBITYLAMINO)URACIL PHOSPHATASE YIGB"/>
    <property type="match status" value="1"/>
</dbReference>
<keyword evidence="1 3" id="KW-0378">Hydrolase</keyword>
<dbReference type="GO" id="GO:0009231">
    <property type="term" value="P:riboflavin biosynthetic process"/>
    <property type="evidence" value="ECO:0007669"/>
    <property type="project" value="TreeGrafter"/>
</dbReference>
<dbReference type="Gene3D" id="3.40.50.1000">
    <property type="entry name" value="HAD superfamily/HAD-like"/>
    <property type="match status" value="1"/>
</dbReference>
<proteinExistence type="predicted"/>
<dbReference type="PANTHER" id="PTHR46470">
    <property type="entry name" value="N-ACYLNEURAMINATE-9-PHOSPHATASE"/>
    <property type="match status" value="1"/>
</dbReference>
<evidence type="ECO:0000256" key="1">
    <source>
        <dbReference type="ARBA" id="ARBA00022801"/>
    </source>
</evidence>
<reference evidence="4" key="1">
    <citation type="submission" date="2016-10" db="EMBL/GenBank/DDBJ databases">
        <authorList>
            <person name="Varghese N."/>
            <person name="Submissions S."/>
        </authorList>
    </citation>
    <scope>NUCLEOTIDE SEQUENCE [LARGE SCALE GENOMIC DNA]</scope>
    <source>
        <strain evidence="4">SP</strain>
    </source>
</reference>
<evidence type="ECO:0000256" key="2">
    <source>
        <dbReference type="ARBA" id="ARBA00022842"/>
    </source>
</evidence>
<dbReference type="SUPFAM" id="SSF56784">
    <property type="entry name" value="HAD-like"/>
    <property type="match status" value="1"/>
</dbReference>
<dbReference type="Proteomes" id="UP000198935">
    <property type="component" value="Unassembled WGS sequence"/>
</dbReference>
<dbReference type="GO" id="GO:0016787">
    <property type="term" value="F:hydrolase activity"/>
    <property type="evidence" value="ECO:0007669"/>
    <property type="project" value="UniProtKB-KW"/>
</dbReference>
<name>A0A1H3NZN9_9BACI</name>
<dbReference type="STRING" id="1503961.SAMN05421736_104268"/>